<evidence type="ECO:0000313" key="3">
    <source>
        <dbReference type="Proteomes" id="UP000231638"/>
    </source>
</evidence>
<feature type="domain" description="Lcl C-terminal" evidence="1">
    <location>
        <begin position="59"/>
        <end position="187"/>
    </location>
</feature>
<evidence type="ECO:0000259" key="1">
    <source>
        <dbReference type="Pfam" id="PF07603"/>
    </source>
</evidence>
<dbReference type="AlphaFoldDB" id="A0A2D3WJ49"/>
<gene>
    <name evidence="2" type="ORF">CFH80_04280</name>
</gene>
<evidence type="ECO:0000313" key="2">
    <source>
        <dbReference type="EMBL" id="DAB36553.1"/>
    </source>
</evidence>
<reference evidence="2 3" key="1">
    <citation type="journal article" date="2017" name="Front. Microbiol.">
        <title>Comparative Genomic Analysis of the Class Epsilonproteobacteria and Proposed Reclassification to Epsilonbacteraeota (phyl. nov.).</title>
        <authorList>
            <person name="Waite D.W."/>
            <person name="Vanwonterghem I."/>
            <person name="Rinke C."/>
            <person name="Parks D.H."/>
            <person name="Zhang Y."/>
            <person name="Takai K."/>
            <person name="Sievert S.M."/>
            <person name="Simon J."/>
            <person name="Campbell B.J."/>
            <person name="Hanson T.E."/>
            <person name="Woyke T."/>
            <person name="Klotz M.G."/>
            <person name="Hugenholtz P."/>
        </authorList>
    </citation>
    <scope>NUCLEOTIDE SEQUENCE [LARGE SCALE GENOMIC DNA]</scope>
    <source>
        <strain evidence="2">UBA11420</strain>
    </source>
</reference>
<proteinExistence type="predicted"/>
<accession>A0A2D3WJ49</accession>
<dbReference type="InterPro" id="IPR011460">
    <property type="entry name" value="Lcl_C"/>
</dbReference>
<protein>
    <recommendedName>
        <fullName evidence="1">Lcl C-terminal domain-containing protein</fullName>
    </recommendedName>
</protein>
<sequence>MSKVLKRLSGAVVCFERVFPKREDKPMKKYMATFLCCALNLTAECSFPSNTLIATTDEVRDIKTGLIWRRCALGQTWQNNRGCVGEVELMRRAEVEEKARLLGEKWRLPTLDELLTLVDDRCQPPVINTKIFGKVRDTTGEGANYLTASIYLEGDAAIPTLFYTIDLLNGSVDAHTKGFAGAVRMVR</sequence>
<dbReference type="STRING" id="366522.GCA_001548055_00792"/>
<dbReference type="EMBL" id="DLUG01000116">
    <property type="protein sequence ID" value="DAB36553.1"/>
    <property type="molecule type" value="Genomic_DNA"/>
</dbReference>
<name>A0A2D3WJ49_9BACT</name>
<comment type="caution">
    <text evidence="2">The sequence shown here is derived from an EMBL/GenBank/DDBJ whole genome shotgun (WGS) entry which is preliminary data.</text>
</comment>
<organism evidence="2 3">
    <name type="scientific">Sulfurospirillum cavolei</name>
    <dbReference type="NCBI Taxonomy" id="366522"/>
    <lineage>
        <taxon>Bacteria</taxon>
        <taxon>Pseudomonadati</taxon>
        <taxon>Campylobacterota</taxon>
        <taxon>Epsilonproteobacteria</taxon>
        <taxon>Campylobacterales</taxon>
        <taxon>Sulfurospirillaceae</taxon>
        <taxon>Sulfurospirillum</taxon>
    </lineage>
</organism>
<dbReference type="Pfam" id="PF07603">
    <property type="entry name" value="Lcl_C"/>
    <property type="match status" value="1"/>
</dbReference>
<dbReference type="Proteomes" id="UP000231638">
    <property type="component" value="Unassembled WGS sequence"/>
</dbReference>